<proteinExistence type="predicted"/>
<evidence type="ECO:0000259" key="7">
    <source>
        <dbReference type="PROSITE" id="PS51918"/>
    </source>
</evidence>
<dbReference type="Pfam" id="PF04055">
    <property type="entry name" value="Radical_SAM"/>
    <property type="match status" value="1"/>
</dbReference>
<dbReference type="SMART" id="SM00729">
    <property type="entry name" value="Elp3"/>
    <property type="match status" value="1"/>
</dbReference>
<comment type="cofactor">
    <cofactor evidence="1">
        <name>[4Fe-4S] cluster</name>
        <dbReference type="ChEBI" id="CHEBI:49883"/>
    </cofactor>
</comment>
<evidence type="ECO:0000256" key="5">
    <source>
        <dbReference type="ARBA" id="ARBA00023004"/>
    </source>
</evidence>
<dbReference type="GO" id="GO:0003824">
    <property type="term" value="F:catalytic activity"/>
    <property type="evidence" value="ECO:0007669"/>
    <property type="project" value="InterPro"/>
</dbReference>
<dbReference type="InterPro" id="IPR058240">
    <property type="entry name" value="rSAM_sf"/>
</dbReference>
<dbReference type="Gene3D" id="3.80.30.20">
    <property type="entry name" value="tm_1862 like domain"/>
    <property type="match status" value="1"/>
</dbReference>
<keyword evidence="3" id="KW-0949">S-adenosyl-L-methionine</keyword>
<dbReference type="EMBL" id="DVON01000126">
    <property type="protein sequence ID" value="HIV12641.1"/>
    <property type="molecule type" value="Genomic_DNA"/>
</dbReference>
<dbReference type="InterPro" id="IPR006638">
    <property type="entry name" value="Elp3/MiaA/NifB-like_rSAM"/>
</dbReference>
<evidence type="ECO:0000256" key="2">
    <source>
        <dbReference type="ARBA" id="ARBA00022485"/>
    </source>
</evidence>
<dbReference type="Pfam" id="PF16199">
    <property type="entry name" value="Radical_SAM_C"/>
    <property type="match status" value="1"/>
</dbReference>
<evidence type="ECO:0000313" key="9">
    <source>
        <dbReference type="Proteomes" id="UP000886723"/>
    </source>
</evidence>
<keyword evidence="6" id="KW-0411">Iron-sulfur</keyword>
<dbReference type="Proteomes" id="UP000886723">
    <property type="component" value="Unassembled WGS sequence"/>
</dbReference>
<reference evidence="8" key="2">
    <citation type="journal article" date="2021" name="PeerJ">
        <title>Extensive microbial diversity within the chicken gut microbiome revealed by metagenomics and culture.</title>
        <authorList>
            <person name="Gilroy R."/>
            <person name="Ravi A."/>
            <person name="Getino M."/>
            <person name="Pursley I."/>
            <person name="Horton D.L."/>
            <person name="Alikhan N.F."/>
            <person name="Baker D."/>
            <person name="Gharbi K."/>
            <person name="Hall N."/>
            <person name="Watson M."/>
            <person name="Adriaenssens E.M."/>
            <person name="Foster-Nyarko E."/>
            <person name="Jarju S."/>
            <person name="Secka A."/>
            <person name="Antonio M."/>
            <person name="Oren A."/>
            <person name="Chaudhuri R.R."/>
            <person name="La Ragione R."/>
            <person name="Hildebrand F."/>
            <person name="Pallen M.J."/>
        </authorList>
    </citation>
    <scope>NUCLEOTIDE SEQUENCE</scope>
    <source>
        <strain evidence="8">ChiBcec2-4451</strain>
    </source>
</reference>
<dbReference type="SFLD" id="SFLDS00029">
    <property type="entry name" value="Radical_SAM"/>
    <property type="match status" value="1"/>
</dbReference>
<dbReference type="NCBIfam" id="TIGR01212">
    <property type="entry name" value="TIGR01212 family radical SAM protein"/>
    <property type="match status" value="1"/>
</dbReference>
<evidence type="ECO:0000313" key="8">
    <source>
        <dbReference type="EMBL" id="HIV12641.1"/>
    </source>
</evidence>
<keyword evidence="4" id="KW-0479">Metal-binding</keyword>
<comment type="caution">
    <text evidence="8">The sequence shown here is derived from an EMBL/GenBank/DDBJ whole genome shotgun (WGS) entry which is preliminary data.</text>
</comment>
<protein>
    <submittedName>
        <fullName evidence="8">TIGR01212 family radical SAM protein</fullName>
    </submittedName>
</protein>
<evidence type="ECO:0000256" key="6">
    <source>
        <dbReference type="ARBA" id="ARBA00023014"/>
    </source>
</evidence>
<dbReference type="CDD" id="cd01335">
    <property type="entry name" value="Radical_SAM"/>
    <property type="match status" value="1"/>
</dbReference>
<dbReference type="InterPro" id="IPR032432">
    <property type="entry name" value="Radical_SAM_C"/>
</dbReference>
<dbReference type="SUPFAM" id="SSF102114">
    <property type="entry name" value="Radical SAM enzymes"/>
    <property type="match status" value="1"/>
</dbReference>
<dbReference type="InterPro" id="IPR005911">
    <property type="entry name" value="YhcC-like"/>
</dbReference>
<sequence length="315" mass="35339">MDWLGKPYHSLDYMLRECFGEKVYKIALNGGMSCPNRDGTLGSGGCIFCSAGGSGDFAASSSISITGQIEQQIASIRQKRPVNKFIAYFQAYTNTYAPVDYLREIFTEALSHPAVAALSIGTRPDCLGPDVLELLEELNRRKPVWVELGLQTIHEKTAAYIRRGYPLSCFEEAAAQLHRRNLDCIVHTILGLPGEDTRAVLETMEYLNKFPIQGIKLQLLHVLKGTDLAKDYLAGNFQVLSQEEYIRLVIACLTRLRPDIVIHRLTGDGPRDLLIAPLWSSAKRTVLNDLHHQMKIQGVWQGMYCPARYKEVTHD</sequence>
<evidence type="ECO:0000256" key="4">
    <source>
        <dbReference type="ARBA" id="ARBA00022723"/>
    </source>
</evidence>
<dbReference type="PROSITE" id="PS51918">
    <property type="entry name" value="RADICAL_SAM"/>
    <property type="match status" value="1"/>
</dbReference>
<dbReference type="PANTHER" id="PTHR11135:SF1">
    <property type="entry name" value="PROTEIN YHCC"/>
    <property type="match status" value="1"/>
</dbReference>
<organism evidence="8 9">
    <name type="scientific">Candidatus Pullilachnospira stercoravium</name>
    <dbReference type="NCBI Taxonomy" id="2840913"/>
    <lineage>
        <taxon>Bacteria</taxon>
        <taxon>Bacillati</taxon>
        <taxon>Bacillota</taxon>
        <taxon>Clostridia</taxon>
        <taxon>Lachnospirales</taxon>
        <taxon>Lachnospiraceae</taxon>
        <taxon>Lachnospiraceae incertae sedis</taxon>
        <taxon>Candidatus Pullilachnospira</taxon>
    </lineage>
</organism>
<evidence type="ECO:0000256" key="1">
    <source>
        <dbReference type="ARBA" id="ARBA00001966"/>
    </source>
</evidence>
<keyword evidence="5" id="KW-0408">Iron</keyword>
<dbReference type="InterPro" id="IPR023404">
    <property type="entry name" value="rSAM_horseshoe"/>
</dbReference>
<dbReference type="InterPro" id="IPR039661">
    <property type="entry name" value="ELP3"/>
</dbReference>
<dbReference type="AlphaFoldDB" id="A0A9D1T5X8"/>
<dbReference type="SFLD" id="SFLDG01091">
    <property type="entry name" value="uncharacterized_CHP01210-like"/>
    <property type="match status" value="1"/>
</dbReference>
<dbReference type="GO" id="GO:0046872">
    <property type="term" value="F:metal ion binding"/>
    <property type="evidence" value="ECO:0007669"/>
    <property type="project" value="UniProtKB-KW"/>
</dbReference>
<name>A0A9D1T5X8_9FIRM</name>
<evidence type="ECO:0000256" key="3">
    <source>
        <dbReference type="ARBA" id="ARBA00022691"/>
    </source>
</evidence>
<dbReference type="SFLD" id="SFLDG01086">
    <property type="entry name" value="elongater_protein-like"/>
    <property type="match status" value="1"/>
</dbReference>
<keyword evidence="2" id="KW-0004">4Fe-4S</keyword>
<dbReference type="InterPro" id="IPR007197">
    <property type="entry name" value="rSAM"/>
</dbReference>
<feature type="domain" description="Radical SAM core" evidence="7">
    <location>
        <begin position="18"/>
        <end position="259"/>
    </location>
</feature>
<accession>A0A9D1T5X8</accession>
<dbReference type="PANTHER" id="PTHR11135">
    <property type="entry name" value="HISTONE ACETYLTRANSFERASE-RELATED"/>
    <property type="match status" value="1"/>
</dbReference>
<dbReference type="GO" id="GO:0051539">
    <property type="term" value="F:4 iron, 4 sulfur cluster binding"/>
    <property type="evidence" value="ECO:0007669"/>
    <property type="project" value="UniProtKB-KW"/>
</dbReference>
<gene>
    <name evidence="8" type="ORF">IAA63_05805</name>
</gene>
<reference evidence="8" key="1">
    <citation type="submission" date="2020-10" db="EMBL/GenBank/DDBJ databases">
        <authorList>
            <person name="Gilroy R."/>
        </authorList>
    </citation>
    <scope>NUCLEOTIDE SEQUENCE</scope>
    <source>
        <strain evidence="8">ChiBcec2-4451</strain>
    </source>
</reference>